<dbReference type="EC" id="1.1.1.49" evidence="2"/>
<feature type="non-terminal residue" evidence="2">
    <location>
        <position position="1"/>
    </location>
</feature>
<reference evidence="2" key="1">
    <citation type="submission" date="2020-02" db="EMBL/GenBank/DDBJ databases">
        <authorList>
            <person name="Meier V. D."/>
        </authorList>
    </citation>
    <scope>NUCLEOTIDE SEQUENCE</scope>
    <source>
        <strain evidence="2">AVDCRST_MAG61</strain>
    </source>
</reference>
<evidence type="ECO:0000256" key="1">
    <source>
        <dbReference type="SAM" id="MobiDB-lite"/>
    </source>
</evidence>
<evidence type="ECO:0000313" key="2">
    <source>
        <dbReference type="EMBL" id="CAA9324612.1"/>
    </source>
</evidence>
<name>A0A6J4L7G4_9ACTN</name>
<feature type="compositionally biased region" description="Basic and acidic residues" evidence="1">
    <location>
        <begin position="142"/>
        <end position="160"/>
    </location>
</feature>
<dbReference type="GO" id="GO:0004345">
    <property type="term" value="F:glucose-6-phosphate dehydrogenase activity"/>
    <property type="evidence" value="ECO:0007669"/>
    <property type="project" value="UniProtKB-EC"/>
</dbReference>
<sequence length="218" mass="23892">GPAARHRALRCHRRPVPPQAAPRDAPPVPGGAARGQPHHRDLARRLRRRAVPQGRPGGLRGVQRALRRQAVGRVRRDAVLRPAVAGRQGARRGGTPPGGRARRRGRRGRGPTRGPAAALPQRPAEGCTQGRPPARRGGPRRALPDRHGEAVRRRPRERAGAQRRAAHGLLRGPDLPHRPLPRQGGGAQHPRVPLRQRSLRADLEPQLHRPRADRRPGD</sequence>
<feature type="compositionally biased region" description="Pro residues" evidence="1">
    <location>
        <begin position="16"/>
        <end position="29"/>
    </location>
</feature>
<dbReference type="EMBL" id="CADCTT010000312">
    <property type="protein sequence ID" value="CAA9324612.1"/>
    <property type="molecule type" value="Genomic_DNA"/>
</dbReference>
<dbReference type="AlphaFoldDB" id="A0A6J4L7G4"/>
<feature type="region of interest" description="Disordered" evidence="1">
    <location>
        <begin position="1"/>
        <end position="218"/>
    </location>
</feature>
<accession>A0A6J4L7G4</accession>
<feature type="non-terminal residue" evidence="2">
    <location>
        <position position="218"/>
    </location>
</feature>
<organism evidence="2">
    <name type="scientific">uncultured Friedmanniella sp</name>
    <dbReference type="NCBI Taxonomy" id="335381"/>
    <lineage>
        <taxon>Bacteria</taxon>
        <taxon>Bacillati</taxon>
        <taxon>Actinomycetota</taxon>
        <taxon>Actinomycetes</taxon>
        <taxon>Propionibacteriales</taxon>
        <taxon>Nocardioidaceae</taxon>
        <taxon>Friedmanniella</taxon>
        <taxon>environmental samples</taxon>
    </lineage>
</organism>
<gene>
    <name evidence="2" type="ORF">AVDCRST_MAG61-2516</name>
</gene>
<protein>
    <submittedName>
        <fullName evidence="2">Glucose-6-phosphate 1-dehydrogenase</fullName>
        <ecNumber evidence="2">1.1.1.49</ecNumber>
    </submittedName>
</protein>
<keyword evidence="2" id="KW-0560">Oxidoreductase</keyword>
<feature type="compositionally biased region" description="Basic residues" evidence="1">
    <location>
        <begin position="100"/>
        <end position="110"/>
    </location>
</feature>
<proteinExistence type="predicted"/>
<feature type="compositionally biased region" description="Basic residues" evidence="1">
    <location>
        <begin position="1"/>
        <end position="15"/>
    </location>
</feature>